<accession>A0A8H3HTE9</accession>
<dbReference type="PANTHER" id="PTHR22847:SF637">
    <property type="entry name" value="WD REPEAT DOMAIN 5B"/>
    <property type="match status" value="1"/>
</dbReference>
<dbReference type="InterPro" id="IPR015943">
    <property type="entry name" value="WD40/YVTN_repeat-like_dom_sf"/>
</dbReference>
<dbReference type="Gene3D" id="2.130.10.10">
    <property type="entry name" value="YVTN repeat-like/Quinoprotein amine dehydrogenase"/>
    <property type="match status" value="4"/>
</dbReference>
<name>A0A8H3HTE9_9AGAM</name>
<comment type="caution">
    <text evidence="5">The sequence shown here is derived from an EMBL/GenBank/DDBJ whole genome shotgun (WGS) entry which is preliminary data.</text>
</comment>
<dbReference type="Pfam" id="PF00400">
    <property type="entry name" value="WD40"/>
    <property type="match status" value="6"/>
</dbReference>
<dbReference type="SUPFAM" id="SSF50978">
    <property type="entry name" value="WD40 repeat-like"/>
    <property type="match status" value="1"/>
</dbReference>
<dbReference type="Pfam" id="PF24883">
    <property type="entry name" value="NPHP3_N"/>
    <property type="match status" value="1"/>
</dbReference>
<dbReference type="CDD" id="cd00200">
    <property type="entry name" value="WD40"/>
    <property type="match status" value="1"/>
</dbReference>
<evidence type="ECO:0000256" key="3">
    <source>
        <dbReference type="PROSITE-ProRule" id="PRU00221"/>
    </source>
</evidence>
<dbReference type="PRINTS" id="PR00320">
    <property type="entry name" value="GPROTEINBRPT"/>
</dbReference>
<dbReference type="SUPFAM" id="SSF50960">
    <property type="entry name" value="TolB, C-terminal domain"/>
    <property type="match status" value="1"/>
</dbReference>
<evidence type="ECO:0000256" key="2">
    <source>
        <dbReference type="ARBA" id="ARBA00022737"/>
    </source>
</evidence>
<keyword evidence="2" id="KW-0677">Repeat</keyword>
<feature type="repeat" description="WD" evidence="3">
    <location>
        <begin position="951"/>
        <end position="985"/>
    </location>
</feature>
<reference evidence="5" key="1">
    <citation type="submission" date="2021-01" db="EMBL/GenBank/DDBJ databases">
        <authorList>
            <person name="Kaushik A."/>
        </authorList>
    </citation>
    <scope>NUCLEOTIDE SEQUENCE</scope>
    <source>
        <strain evidence="5">AG5</strain>
    </source>
</reference>
<feature type="repeat" description="WD" evidence="3">
    <location>
        <begin position="781"/>
        <end position="813"/>
    </location>
</feature>
<dbReference type="GO" id="GO:0048188">
    <property type="term" value="C:Set1C/COMPASS complex"/>
    <property type="evidence" value="ECO:0007669"/>
    <property type="project" value="TreeGrafter"/>
</dbReference>
<dbReference type="SUPFAM" id="SSF52540">
    <property type="entry name" value="P-loop containing nucleoside triphosphate hydrolases"/>
    <property type="match status" value="1"/>
</dbReference>
<feature type="domain" description="Nephrocystin 3-like N-terminal" evidence="4">
    <location>
        <begin position="151"/>
        <end position="305"/>
    </location>
</feature>
<dbReference type="InterPro" id="IPR027417">
    <property type="entry name" value="P-loop_NTPase"/>
</dbReference>
<dbReference type="PROSITE" id="PS00678">
    <property type="entry name" value="WD_REPEATS_1"/>
    <property type="match status" value="2"/>
</dbReference>
<feature type="repeat" description="WD" evidence="3">
    <location>
        <begin position="866"/>
        <end position="907"/>
    </location>
</feature>
<evidence type="ECO:0000259" key="4">
    <source>
        <dbReference type="Pfam" id="PF24883"/>
    </source>
</evidence>
<dbReference type="PANTHER" id="PTHR22847">
    <property type="entry name" value="WD40 REPEAT PROTEIN"/>
    <property type="match status" value="1"/>
</dbReference>
<dbReference type="Proteomes" id="UP000663827">
    <property type="component" value="Unassembled WGS sequence"/>
</dbReference>
<dbReference type="EMBL" id="CAJNJQ010000825">
    <property type="protein sequence ID" value="CAE7102452.1"/>
    <property type="molecule type" value="Genomic_DNA"/>
</dbReference>
<dbReference type="InterPro" id="IPR020472">
    <property type="entry name" value="WD40_PAC1"/>
</dbReference>
<dbReference type="InterPro" id="IPR001680">
    <property type="entry name" value="WD40_rpt"/>
</dbReference>
<dbReference type="Gene3D" id="3.40.50.300">
    <property type="entry name" value="P-loop containing nucleotide triphosphate hydrolases"/>
    <property type="match status" value="1"/>
</dbReference>
<protein>
    <recommendedName>
        <fullName evidence="4">Nephrocystin 3-like N-terminal domain-containing protein</fullName>
    </recommendedName>
</protein>
<keyword evidence="1 3" id="KW-0853">WD repeat</keyword>
<proteinExistence type="predicted"/>
<dbReference type="AlphaFoldDB" id="A0A8H3HTE9"/>
<gene>
    <name evidence="5" type="ORF">RDB_LOCUS41732</name>
</gene>
<dbReference type="SMART" id="SM00320">
    <property type="entry name" value="WD40"/>
    <property type="match status" value="10"/>
</dbReference>
<dbReference type="InterPro" id="IPR036322">
    <property type="entry name" value="WD40_repeat_dom_sf"/>
</dbReference>
<dbReference type="PROSITE" id="PS50082">
    <property type="entry name" value="WD_REPEATS_2"/>
    <property type="match status" value="5"/>
</dbReference>
<evidence type="ECO:0000313" key="5">
    <source>
        <dbReference type="EMBL" id="CAE7102452.1"/>
    </source>
</evidence>
<evidence type="ECO:0000256" key="1">
    <source>
        <dbReference type="ARBA" id="ARBA00022574"/>
    </source>
</evidence>
<dbReference type="InterPro" id="IPR056884">
    <property type="entry name" value="NPHP3-like_N"/>
</dbReference>
<sequence length="1252" mass="138122">MFGWVRVQNRRDYEDLATELTTLSESLKQHIEGSSSALLSDSAANTVMSMQRQVEEIQDRLRQASGGGIREAGMDEEMLVRHYRQVQAYFRLLQSNASMSIWRTVDEQLVNTRLEGLKPAKEATYDSSLSTVVGRRTCTEGTRTKVLAGLDDWLYDSNSLSIYWMNGMAGTGKTTIASTFCERAERRKVLAASFFCTRSSAECKDVTRIVPTIAYLLARYSIPFCSQLCQILAQSPDLGTKNVLKQFEQLLTEPLKKAKDSMPEHLVVVIDALDECENRAGVELILDMLLRFASEVPLKFLITSRPEPEIYEKLIGSGSRQVIHLHEIEKSLVQADIELYLTQELDFITPRSTDIEQLVQRSGALFIYAATLARYIRTGKRLADPRKRLRSVLSMTPEATKTHTHIDALYTAVLRSALSEDEMEPDEVEDILAVLRTVISAQEPINAETIAVFAGVADAERVVYALQPLRSVLHQSEETGLISTLHASFPDFMFSSERSGLYFCDIGEQSQLLAQRCFFVMKEGLKFNICDLETSFLPDEKIENLGSRIKEKIPLTLGYACRYWASHLGLSPRSDPLQELLDGFFSQQLLFWMEVLSLHREMAAGVEALLKTQQWLTRTSPVSPNLLLTVEDVRNFVTSYAASPTSQSTPHIYVSSLPLCPRSSFVYKNYWERTQGLLKLKGSLIDSLETAALAVWSVASNVRSIAYAPDGSRFLTGHGENNMAVRNAYDGTLLVGPWQAHKQTINSVAFSPDGRCVASASRDSTVRVWNAYNGTPITEALKGHTNSVLSVSFSPDSKRIVSGSSDCTIRVWNAYDGTLLLGPLDGHADLVYCVTFSPSGYLIASASNDRSVRLWNSHDGSSHTPFTGHTLYVRSVAFTPDGTRLVSASWDRTIRVWNVADGSLATSPFEIPQSTFMATVSPDGTRIASCCEGGTIHVWNINDGSLIAGPFFGHTDEVISVAYSPDGSRLMSGSGDGTVRIWNVRDNLFSSPPFPPPKSLREIHSLAFSTESTHFSSSHDAGVIRIWDAFDASFTTGPVEARFIPAPLSTISPDSSFVAAISKEYEVQIMSTANGSVVAGPFGFPRATLSTFQFSHSGQAAIMGCEDGTIKIGTLPNAQQVPVASFTAHNGSVGLVSESPDCSLVVSYSEQENALRVWKVLVPTLEIPSCMASPLGYTSGDYSVLYEGWRITREGWVVNAAEQLLFWIPASIASAWLSPYAMLAITETGTVRVPKQKLVIGDEWMKCYKPDQ</sequence>
<evidence type="ECO:0000313" key="6">
    <source>
        <dbReference type="Proteomes" id="UP000663827"/>
    </source>
</evidence>
<feature type="repeat" description="WD" evidence="3">
    <location>
        <begin position="824"/>
        <end position="856"/>
    </location>
</feature>
<dbReference type="GO" id="GO:0042393">
    <property type="term" value="F:histone binding"/>
    <property type="evidence" value="ECO:0007669"/>
    <property type="project" value="TreeGrafter"/>
</dbReference>
<dbReference type="PROSITE" id="PS50294">
    <property type="entry name" value="WD_REPEATS_REGION"/>
    <property type="match status" value="5"/>
</dbReference>
<dbReference type="InterPro" id="IPR019775">
    <property type="entry name" value="WD40_repeat_CS"/>
</dbReference>
<feature type="repeat" description="WD" evidence="3">
    <location>
        <begin position="738"/>
        <end position="779"/>
    </location>
</feature>
<organism evidence="5 6">
    <name type="scientific">Rhizoctonia solani</name>
    <dbReference type="NCBI Taxonomy" id="456999"/>
    <lineage>
        <taxon>Eukaryota</taxon>
        <taxon>Fungi</taxon>
        <taxon>Dikarya</taxon>
        <taxon>Basidiomycota</taxon>
        <taxon>Agaricomycotina</taxon>
        <taxon>Agaricomycetes</taxon>
        <taxon>Cantharellales</taxon>
        <taxon>Ceratobasidiaceae</taxon>
        <taxon>Rhizoctonia</taxon>
    </lineage>
</organism>